<dbReference type="Gene3D" id="3.40.50.1400">
    <property type="match status" value="2"/>
</dbReference>
<comment type="similarity">
    <text evidence="1 7 8">Belongs to the ferrochelatase family.</text>
</comment>
<dbReference type="EMBL" id="CP054140">
    <property type="protein sequence ID" value="QQG66978.1"/>
    <property type="molecule type" value="Genomic_DNA"/>
</dbReference>
<comment type="catalytic activity">
    <reaction evidence="6">
        <text>Fe-coproporphyrin III + 2 H(+) = coproporphyrin III + Fe(2+)</text>
        <dbReference type="Rhea" id="RHEA:49572"/>
        <dbReference type="ChEBI" id="CHEBI:15378"/>
        <dbReference type="ChEBI" id="CHEBI:29033"/>
        <dbReference type="ChEBI" id="CHEBI:68438"/>
        <dbReference type="ChEBI" id="CHEBI:131725"/>
        <dbReference type="EC" id="4.99.1.9"/>
    </reaction>
    <physiologicalReaction direction="right-to-left" evidence="6">
        <dbReference type="Rhea" id="RHEA:49574"/>
    </physiologicalReaction>
</comment>
<keyword evidence="2 7" id="KW-0408">Iron</keyword>
<dbReference type="GO" id="GO:0004325">
    <property type="term" value="F:ferrochelatase activity"/>
    <property type="evidence" value="ECO:0007669"/>
    <property type="project" value="UniProtKB-UniRule"/>
</dbReference>
<organism evidence="9 10">
    <name type="scientific">Desulfobulbus oligotrophicus</name>
    <dbReference type="NCBI Taxonomy" id="1909699"/>
    <lineage>
        <taxon>Bacteria</taxon>
        <taxon>Pseudomonadati</taxon>
        <taxon>Thermodesulfobacteriota</taxon>
        <taxon>Desulfobulbia</taxon>
        <taxon>Desulfobulbales</taxon>
        <taxon>Desulfobulbaceae</taxon>
        <taxon>Desulfobulbus</taxon>
    </lineage>
</organism>
<dbReference type="AlphaFoldDB" id="A0A7T6ARX4"/>
<keyword evidence="3 7" id="KW-0350">Heme biosynthesis</keyword>
<evidence type="ECO:0000256" key="1">
    <source>
        <dbReference type="ARBA" id="ARBA00007718"/>
    </source>
</evidence>
<dbReference type="Proteomes" id="UP000596092">
    <property type="component" value="Chromosome"/>
</dbReference>
<reference evidence="9 10" key="1">
    <citation type="submission" date="2020-05" db="EMBL/GenBank/DDBJ databases">
        <title>Complete genome of Desulfobulbus oligotrophicus.</title>
        <authorList>
            <person name="Podar M."/>
        </authorList>
    </citation>
    <scope>NUCLEOTIDE SEQUENCE [LARGE SCALE GENOMIC DNA]</scope>
    <source>
        <strain evidence="9 10">Prop6</strain>
    </source>
</reference>
<dbReference type="InterPro" id="IPR001015">
    <property type="entry name" value="Ferrochelatase"/>
</dbReference>
<comment type="function">
    <text evidence="7 8">Catalyzes the ferrous insertion into protoporphyrin IX.</text>
</comment>
<dbReference type="SUPFAM" id="SSF53800">
    <property type="entry name" value="Chelatase"/>
    <property type="match status" value="1"/>
</dbReference>
<evidence type="ECO:0000256" key="7">
    <source>
        <dbReference type="HAMAP-Rule" id="MF_00323"/>
    </source>
</evidence>
<keyword evidence="4 7" id="KW-0456">Lyase</keyword>
<keyword evidence="7 8" id="KW-0963">Cytoplasm</keyword>
<comment type="pathway">
    <text evidence="7 8">Porphyrin-containing compound metabolism; protoheme biosynthesis; protoheme from protoporphyrin-IX: step 1/1.</text>
</comment>
<dbReference type="UniPathway" id="UPA00252">
    <property type="reaction ID" value="UER00325"/>
</dbReference>
<dbReference type="NCBIfam" id="TIGR00109">
    <property type="entry name" value="hemH"/>
    <property type="match status" value="1"/>
</dbReference>
<dbReference type="Pfam" id="PF00762">
    <property type="entry name" value="Ferrochelatase"/>
    <property type="match status" value="1"/>
</dbReference>
<comment type="catalytic activity">
    <reaction evidence="7 8">
        <text>heme b + 2 H(+) = protoporphyrin IX + Fe(2+)</text>
        <dbReference type="Rhea" id="RHEA:22584"/>
        <dbReference type="ChEBI" id="CHEBI:15378"/>
        <dbReference type="ChEBI" id="CHEBI:29033"/>
        <dbReference type="ChEBI" id="CHEBI:57306"/>
        <dbReference type="ChEBI" id="CHEBI:60344"/>
        <dbReference type="EC" id="4.98.1.1"/>
    </reaction>
</comment>
<dbReference type="HAMAP" id="MF_00323">
    <property type="entry name" value="Ferrochelatase"/>
    <property type="match status" value="1"/>
</dbReference>
<keyword evidence="7" id="KW-0479">Metal-binding</keyword>
<evidence type="ECO:0000313" key="10">
    <source>
        <dbReference type="Proteomes" id="UP000596092"/>
    </source>
</evidence>
<dbReference type="KEGG" id="dog:HP555_06950"/>
<dbReference type="InterPro" id="IPR033644">
    <property type="entry name" value="Ferrochelatase_C"/>
</dbReference>
<evidence type="ECO:0000256" key="8">
    <source>
        <dbReference type="RuleBase" id="RU000607"/>
    </source>
</evidence>
<dbReference type="PROSITE" id="PS00534">
    <property type="entry name" value="FERROCHELATASE"/>
    <property type="match status" value="1"/>
</dbReference>
<evidence type="ECO:0000313" key="9">
    <source>
        <dbReference type="EMBL" id="QQG66978.1"/>
    </source>
</evidence>
<protein>
    <recommendedName>
        <fullName evidence="7 8">Ferrochelatase</fullName>
        <ecNumber evidence="7 8">4.98.1.1</ecNumber>
    </recommendedName>
    <alternativeName>
        <fullName evidence="7">Heme synthase</fullName>
    </alternativeName>
    <alternativeName>
        <fullName evidence="7">Protoheme ferro-lyase</fullName>
    </alternativeName>
</protein>
<dbReference type="CDD" id="cd00419">
    <property type="entry name" value="Ferrochelatase_C"/>
    <property type="match status" value="1"/>
</dbReference>
<dbReference type="InterPro" id="IPR033659">
    <property type="entry name" value="Ferrochelatase_N"/>
</dbReference>
<evidence type="ECO:0000256" key="3">
    <source>
        <dbReference type="ARBA" id="ARBA00023133"/>
    </source>
</evidence>
<keyword evidence="10" id="KW-1185">Reference proteome</keyword>
<feature type="binding site" evidence="7">
    <location>
        <position position="193"/>
    </location>
    <ligand>
        <name>Fe(2+)</name>
        <dbReference type="ChEBI" id="CHEBI:29033"/>
    </ligand>
</feature>
<keyword evidence="5 7" id="KW-0627">Porphyrin biosynthesis</keyword>
<dbReference type="CDD" id="cd03411">
    <property type="entry name" value="Ferrochelatase_N"/>
    <property type="match status" value="1"/>
</dbReference>
<evidence type="ECO:0000256" key="4">
    <source>
        <dbReference type="ARBA" id="ARBA00023239"/>
    </source>
</evidence>
<dbReference type="EC" id="4.98.1.1" evidence="7 8"/>
<dbReference type="PANTHER" id="PTHR11108:SF1">
    <property type="entry name" value="FERROCHELATASE, MITOCHONDRIAL"/>
    <property type="match status" value="1"/>
</dbReference>
<dbReference type="GO" id="GO:0046872">
    <property type="term" value="F:metal ion binding"/>
    <property type="evidence" value="ECO:0007669"/>
    <property type="project" value="UniProtKB-KW"/>
</dbReference>
<dbReference type="PANTHER" id="PTHR11108">
    <property type="entry name" value="FERROCHELATASE"/>
    <property type="match status" value="1"/>
</dbReference>
<evidence type="ECO:0000256" key="2">
    <source>
        <dbReference type="ARBA" id="ARBA00023004"/>
    </source>
</evidence>
<gene>
    <name evidence="7 9" type="primary">hemH</name>
    <name evidence="9" type="ORF">HP555_06950</name>
</gene>
<accession>A0A7T6ARX4</accession>
<evidence type="ECO:0000256" key="5">
    <source>
        <dbReference type="ARBA" id="ARBA00023244"/>
    </source>
</evidence>
<feature type="binding site" evidence="7">
    <location>
        <position position="271"/>
    </location>
    <ligand>
        <name>Fe(2+)</name>
        <dbReference type="ChEBI" id="CHEBI:29033"/>
    </ligand>
</feature>
<name>A0A7T6ARX4_9BACT</name>
<dbReference type="GO" id="GO:0006783">
    <property type="term" value="P:heme biosynthetic process"/>
    <property type="evidence" value="ECO:0007669"/>
    <property type="project" value="UniProtKB-UniRule"/>
</dbReference>
<proteinExistence type="inferred from homology"/>
<dbReference type="FunFam" id="3.40.50.1400:FF:000006">
    <property type="entry name" value="Ferrochelatase"/>
    <property type="match status" value="1"/>
</dbReference>
<comment type="subcellular location">
    <subcellularLocation>
        <location evidence="7 8">Cytoplasm</location>
    </subcellularLocation>
</comment>
<sequence>MQRVTGVVLLNLGGPERPEDVRPFLYNLFSDRQIIRLGPSFLQRPIAWAIARRRAPKSIANYAQIGGGSPIRKTTEEQARALEQLLQEDGRFFVRPCMRYWHPFAAEILQEMRRLGVEEIVTLPLYPHYSIATTGSSLSDLQQSMDRLNWHIPVRTVLSWPTEPLFIACLADRILAGVQRFNGADVRVVYSAHSLPVQFILEGDPYVDHLQQSIAAIETCTGIQGHLCYQSRSGPVEWLGPSLPDMLTTLAAEGCTNVLVVPISFVSDHVETLYEIDIQYRRTAEDLGMGFAMTTALNVDPRFISGLRNLVLGSLSD</sequence>
<evidence type="ECO:0000256" key="6">
    <source>
        <dbReference type="ARBA" id="ARBA00024536"/>
    </source>
</evidence>
<dbReference type="GO" id="GO:0005737">
    <property type="term" value="C:cytoplasm"/>
    <property type="evidence" value="ECO:0007669"/>
    <property type="project" value="UniProtKB-SubCell"/>
</dbReference>
<dbReference type="InterPro" id="IPR019772">
    <property type="entry name" value="Ferrochelatase_AS"/>
</dbReference>